<dbReference type="Gene3D" id="1.10.357.10">
    <property type="entry name" value="Tetracycline Repressor, domain 2"/>
    <property type="match status" value="1"/>
</dbReference>
<proteinExistence type="predicted"/>
<feature type="region of interest" description="Disordered" evidence="3">
    <location>
        <begin position="1"/>
        <end position="27"/>
    </location>
</feature>
<protein>
    <submittedName>
        <fullName evidence="5">TetR/AcrR family transcriptional regulator</fullName>
    </submittedName>
</protein>
<evidence type="ECO:0000256" key="3">
    <source>
        <dbReference type="SAM" id="MobiDB-lite"/>
    </source>
</evidence>
<dbReference type="InterPro" id="IPR009057">
    <property type="entry name" value="Homeodomain-like_sf"/>
</dbReference>
<dbReference type="SUPFAM" id="SSF46689">
    <property type="entry name" value="Homeodomain-like"/>
    <property type="match status" value="1"/>
</dbReference>
<accession>A0ABS7ZRK9</accession>
<sequence length="230" mass="26278">MSHFQTKNTQTEPANPTTTGRVYAGQTQDERRQLRRQQFLEAGLEVFGTDGFRHATVRSICRQAQLTDRYFYSEFGNLEGLLREVYNLCMDGIYQRLMLVFKDSSSRSDMAALVDEALLTFFSVMEDSRVARVCMMELEGVSEETNAHYLGYIRRFALLLINLSRSVHPHWRITDEEGEMLGIALVGAMRQITTRWLQENYATSRDSVVLSGKRIVMGLVLQLQSESSPG</sequence>
<evidence type="ECO:0000256" key="1">
    <source>
        <dbReference type="ARBA" id="ARBA00023125"/>
    </source>
</evidence>
<evidence type="ECO:0000256" key="2">
    <source>
        <dbReference type="PROSITE-ProRule" id="PRU00335"/>
    </source>
</evidence>
<dbReference type="Pfam" id="PF00440">
    <property type="entry name" value="TetR_N"/>
    <property type="match status" value="1"/>
</dbReference>
<name>A0ABS7ZRK9_9GAMM</name>
<dbReference type="InterPro" id="IPR050624">
    <property type="entry name" value="HTH-type_Tx_Regulator"/>
</dbReference>
<dbReference type="PANTHER" id="PTHR43479">
    <property type="entry name" value="ACREF/ENVCD OPERON REPRESSOR-RELATED"/>
    <property type="match status" value="1"/>
</dbReference>
<reference evidence="5 6" key="1">
    <citation type="submission" date="2020-12" db="EMBL/GenBank/DDBJ databases">
        <title>Novel Thalassolituus-related marine hydrocarbonoclastic bacteria mediated algae-derived hydrocarbons mineralization in twilight zone of the northern South China Sea.</title>
        <authorList>
            <person name="Dong C."/>
        </authorList>
    </citation>
    <scope>NUCLEOTIDE SEQUENCE [LARGE SCALE GENOMIC DNA]</scope>
    <source>
        <strain evidence="5 6">IMCC1826</strain>
    </source>
</reference>
<feature type="compositionally biased region" description="Polar residues" evidence="3">
    <location>
        <begin position="1"/>
        <end position="20"/>
    </location>
</feature>
<gene>
    <name evidence="5" type="ORF">I9W95_11790</name>
</gene>
<dbReference type="PANTHER" id="PTHR43479:SF11">
    <property type="entry name" value="ACREF_ENVCD OPERON REPRESSOR-RELATED"/>
    <property type="match status" value="1"/>
</dbReference>
<evidence type="ECO:0000313" key="5">
    <source>
        <dbReference type="EMBL" id="MCA6064289.1"/>
    </source>
</evidence>
<dbReference type="InterPro" id="IPR001647">
    <property type="entry name" value="HTH_TetR"/>
</dbReference>
<dbReference type="PROSITE" id="PS50977">
    <property type="entry name" value="HTH_TETR_2"/>
    <property type="match status" value="1"/>
</dbReference>
<evidence type="ECO:0000313" key="6">
    <source>
        <dbReference type="Proteomes" id="UP000714380"/>
    </source>
</evidence>
<keyword evidence="1 2" id="KW-0238">DNA-binding</keyword>
<dbReference type="EMBL" id="JAEDAH010000059">
    <property type="protein sequence ID" value="MCA6064289.1"/>
    <property type="molecule type" value="Genomic_DNA"/>
</dbReference>
<dbReference type="RefSeq" id="WP_225675119.1">
    <property type="nucleotide sequence ID" value="NZ_JAEDAH010000059.1"/>
</dbReference>
<feature type="domain" description="HTH tetR-type" evidence="4">
    <location>
        <begin position="33"/>
        <end position="93"/>
    </location>
</feature>
<feature type="DNA-binding region" description="H-T-H motif" evidence="2">
    <location>
        <begin position="56"/>
        <end position="75"/>
    </location>
</feature>
<evidence type="ECO:0000259" key="4">
    <source>
        <dbReference type="PROSITE" id="PS50977"/>
    </source>
</evidence>
<organism evidence="5 6">
    <name type="scientific">Thalassolituus marinus</name>
    <dbReference type="NCBI Taxonomy" id="671053"/>
    <lineage>
        <taxon>Bacteria</taxon>
        <taxon>Pseudomonadati</taxon>
        <taxon>Pseudomonadota</taxon>
        <taxon>Gammaproteobacteria</taxon>
        <taxon>Oceanospirillales</taxon>
        <taxon>Oceanospirillaceae</taxon>
        <taxon>Thalassolituus</taxon>
    </lineage>
</organism>
<dbReference type="Proteomes" id="UP000714380">
    <property type="component" value="Unassembled WGS sequence"/>
</dbReference>
<keyword evidence="6" id="KW-1185">Reference proteome</keyword>
<comment type="caution">
    <text evidence="5">The sequence shown here is derived from an EMBL/GenBank/DDBJ whole genome shotgun (WGS) entry which is preliminary data.</text>
</comment>